<organism evidence="1 2">
    <name type="scientific">Austropuccinia psidii MF-1</name>
    <dbReference type="NCBI Taxonomy" id="1389203"/>
    <lineage>
        <taxon>Eukaryota</taxon>
        <taxon>Fungi</taxon>
        <taxon>Dikarya</taxon>
        <taxon>Basidiomycota</taxon>
        <taxon>Pucciniomycotina</taxon>
        <taxon>Pucciniomycetes</taxon>
        <taxon>Pucciniales</taxon>
        <taxon>Sphaerophragmiaceae</taxon>
        <taxon>Austropuccinia</taxon>
    </lineage>
</organism>
<evidence type="ECO:0000313" key="1">
    <source>
        <dbReference type="EMBL" id="MBW0495206.1"/>
    </source>
</evidence>
<sequence>MMCATRRDASSEAKEVETYASRHLKEWRLPRVCPPDPRVSLVKGEGDVRIRDQTARLLDDGEKFRGVGISNENPSRDVVESSLMIKLAFPSNLEEGQRRERSGPA</sequence>
<accession>A0A9Q3H8H2</accession>
<evidence type="ECO:0000313" key="2">
    <source>
        <dbReference type="Proteomes" id="UP000765509"/>
    </source>
</evidence>
<name>A0A9Q3H8H2_9BASI</name>
<dbReference type="EMBL" id="AVOT02012969">
    <property type="protein sequence ID" value="MBW0495206.1"/>
    <property type="molecule type" value="Genomic_DNA"/>
</dbReference>
<protein>
    <submittedName>
        <fullName evidence="1">Uncharacterized protein</fullName>
    </submittedName>
</protein>
<gene>
    <name evidence="1" type="ORF">O181_034921</name>
</gene>
<dbReference type="Proteomes" id="UP000765509">
    <property type="component" value="Unassembled WGS sequence"/>
</dbReference>
<comment type="caution">
    <text evidence="1">The sequence shown here is derived from an EMBL/GenBank/DDBJ whole genome shotgun (WGS) entry which is preliminary data.</text>
</comment>
<dbReference type="AlphaFoldDB" id="A0A9Q3H8H2"/>
<keyword evidence="2" id="KW-1185">Reference proteome</keyword>
<reference evidence="1" key="1">
    <citation type="submission" date="2021-03" db="EMBL/GenBank/DDBJ databases">
        <title>Draft genome sequence of rust myrtle Austropuccinia psidii MF-1, a brazilian biotype.</title>
        <authorList>
            <person name="Quecine M.C."/>
            <person name="Pachon D.M.R."/>
            <person name="Bonatelli M.L."/>
            <person name="Correr F.H."/>
            <person name="Franceschini L.M."/>
            <person name="Leite T.F."/>
            <person name="Margarido G.R.A."/>
            <person name="Almeida C.A."/>
            <person name="Ferrarezi J.A."/>
            <person name="Labate C.A."/>
        </authorList>
    </citation>
    <scope>NUCLEOTIDE SEQUENCE</scope>
    <source>
        <strain evidence="1">MF-1</strain>
    </source>
</reference>
<proteinExistence type="predicted"/>